<evidence type="ECO:0000259" key="4">
    <source>
        <dbReference type="Pfam" id="PF20148"/>
    </source>
</evidence>
<dbReference type="InterPro" id="IPR006530">
    <property type="entry name" value="YD"/>
</dbReference>
<dbReference type="RefSeq" id="WP_218995613.1">
    <property type="nucleotide sequence ID" value="NZ_JAHVXU010000004.1"/>
</dbReference>
<dbReference type="Pfam" id="PF05488">
    <property type="entry name" value="PAAR_motif"/>
    <property type="match status" value="1"/>
</dbReference>
<evidence type="ECO:0000259" key="5">
    <source>
        <dbReference type="Pfam" id="PF25023"/>
    </source>
</evidence>
<dbReference type="InterPro" id="IPR022385">
    <property type="entry name" value="Rhs_assc_core"/>
</dbReference>
<reference evidence="7 8" key="1">
    <citation type="submission" date="2021-07" db="EMBL/GenBank/DDBJ databases">
        <title>A novel phosphonate cluster across the Pantoea species complex is important for pathogenicity in onion.</title>
        <authorList>
            <person name="Zhao M."/>
            <person name="Stice S."/>
            <person name="Shin G.Y."/>
            <person name="Coutinho T."/>
            <person name="Gitaitis R."/>
            <person name="Kvitko B."/>
            <person name="Dutta B."/>
        </authorList>
    </citation>
    <scope>NUCLEOTIDE SEQUENCE [LARGE SCALE GENOMIC DNA]</scope>
    <source>
        <strain evidence="7 8">BD 382</strain>
    </source>
</reference>
<dbReference type="InterPro" id="IPR050708">
    <property type="entry name" value="T6SS_VgrG/RHS"/>
</dbReference>
<dbReference type="Proteomes" id="UP001197236">
    <property type="component" value="Unassembled WGS sequence"/>
</dbReference>
<dbReference type="InterPro" id="IPR057925">
    <property type="entry name" value="prePAAR_DddA"/>
</dbReference>
<dbReference type="InterPro" id="IPR031325">
    <property type="entry name" value="RHS_repeat"/>
</dbReference>
<dbReference type="NCBIfam" id="TIGR01643">
    <property type="entry name" value="YD_repeat_2x"/>
    <property type="match status" value="6"/>
</dbReference>
<evidence type="ECO:0000313" key="8">
    <source>
        <dbReference type="Proteomes" id="UP001197236"/>
    </source>
</evidence>
<feature type="transmembrane region" description="Helical" evidence="2">
    <location>
        <begin position="50"/>
        <end position="69"/>
    </location>
</feature>
<evidence type="ECO:0000259" key="3">
    <source>
        <dbReference type="Pfam" id="PF15657"/>
    </source>
</evidence>
<evidence type="ECO:0000256" key="1">
    <source>
        <dbReference type="ARBA" id="ARBA00022737"/>
    </source>
</evidence>
<protein>
    <submittedName>
        <fullName evidence="7">PAAR domain-containing protein</fullName>
    </submittedName>
</protein>
<evidence type="ECO:0000313" key="7">
    <source>
        <dbReference type="EMBL" id="MBW1258094.1"/>
    </source>
</evidence>
<keyword evidence="1" id="KW-0677">Repeat</keyword>
<dbReference type="InterPro" id="IPR045351">
    <property type="entry name" value="DUF6531"/>
</dbReference>
<dbReference type="Pfam" id="PF15657">
    <property type="entry name" value="Tox-HNH-EHHH"/>
    <property type="match status" value="1"/>
</dbReference>
<dbReference type="PANTHER" id="PTHR32305:SF15">
    <property type="entry name" value="PROTEIN RHSA-RELATED"/>
    <property type="match status" value="1"/>
</dbReference>
<feature type="domain" description="HNH/Endo VII superfamily nuclease toxins" evidence="3">
    <location>
        <begin position="1329"/>
        <end position="1396"/>
    </location>
</feature>
<proteinExistence type="predicted"/>
<keyword evidence="2" id="KW-1133">Transmembrane helix</keyword>
<comment type="caution">
    <text evidence="7">The sequence shown here is derived from an EMBL/GenBank/DDBJ whole genome shotgun (WGS) entry which is preliminary data.</text>
</comment>
<feature type="domain" description="Teneurin-like YD-shell" evidence="5">
    <location>
        <begin position="930"/>
        <end position="1251"/>
    </location>
</feature>
<dbReference type="InterPro" id="IPR008727">
    <property type="entry name" value="PAAR_motif"/>
</dbReference>
<feature type="domain" description="Double-stranded DNA deaminase toxin A prePAAR motif" evidence="6">
    <location>
        <begin position="1"/>
        <end position="64"/>
    </location>
</feature>
<sequence length="1400" mass="156534">MFEAARLGDDIGHSHALAGMIAGTLVGGLIAAAGGIAAGALMVAGLGASCLGVGVLLVGLSIGVGYLTGELATAARDGIADAGAASMTKKGTITTGSPNVFVNSKPAAMATNSIVACSDDGPQQMAEGSSRVYINGLPAARIDDRTTCDAKVMTGSDNVYIGGEPEQTLPIKPEVPEWAYKASDLTLLFAGLAGGVGGAAGKVGALGKLLSKIPGINKIARVACRAGALMTGVAAAGIVARPVDIVSGQKFLSGDDELDFVLPSRLPVSWQRYWRSGNPGDSILGRGWNLFWETRLERYQDGLVWRAPSGDYVSFPRVPKGQRTYCEAEKRWLEHHRDDSWSLYDISGERWHFMPLPDDGPSLPLCLTDPCGNQITFDWNPDHTLNALTDSASQRVVCRYADNRLSGAWLDDEICLVSYAYDDMGQLVTVTGRGGSVRRRFQWRDGFMVAHEDTNGLLSEYRWQTIDGLPRVVAFRHSGGEQLDFEYDFDNGIRRARRDDGVEAHWLIDDDDNVARFTDFDGRQTMLVYRAGELCDVILPGGAMRCSNWDRYGRMTQEIDPVGRRTTRHWFRMTDRILRTDYPDLTATQAAYDLNVRLLSETDALNNITTYHYPDDTEVLPDSIIDATGGVVKLEWNRQGLLTQRTDCSGSVTTFSYDRFGQLLRSVDAEGHVTAREWNDSGQLCAIIHPDGSRETLHWNHQGQLSAWRDPLEAEVRWTYNALGLPVSLTDRIGRTRRWHYDARGNVLRLENGNGGEYRFTCDPLGRPLSEIRPDKTSRNLEWNAQGFLSGLQENGKPALDGGAARRWQHFRYDDSGLMTGRTTQHAEYHYRRHRSGQLAGLVRIPTAEGIALGIEEDEIVFTYDAAGQLLSESGINGKLDYEWDALGNLTHLTLPGEQQLAWLHYGSGHVSAIRFNQQLVSEFTRDRLHREIRRSQGAREQARQYDSLGRRTMQRSELHSEVVLPEKAILERAFRYSARSELESVSDTLRGDIIYGYDDEGRLLKHYEARQGHSTSHFAYDNADNLAANDDALHALPVTDNRLHHWQNLFMKYDGWGNLVSRRSGLHEQHFTYDAENRLITAKGNGPDGEFTAHYHYDALGRRTRKVVRSRHDRKETRFLWQGYRLLQEQQDNGQCQTYVYDPNEAWSPLARIDHMADGGRGDVLWFNTDLNGAPLEVTDERGDIRWSGQYGSFGEVRRQTEGFTRLAKQSALPHQPLRYAGQYADSETGLHYNLFRYYDPQVGRFTVQDPIGLEGGWNLYQYAPNPLSWVDPLGLSNCGAPNKKTSYEGISRRDAFRQAKRDAGIPNNQQPTKILRPELRDGNGNVVIGKDNLPIRTREYHFENKDNKTVLIQEHSLGHQKATPGHGAEPHFNTRTIERPDAGNFPGTHGHYNFPWSN</sequence>
<dbReference type="NCBIfam" id="TIGR03696">
    <property type="entry name" value="Rhs_assc_core"/>
    <property type="match status" value="1"/>
</dbReference>
<evidence type="ECO:0000256" key="2">
    <source>
        <dbReference type="SAM" id="Phobius"/>
    </source>
</evidence>
<dbReference type="InterPro" id="IPR028048">
    <property type="entry name" value="Tox-HNH-EHHH"/>
</dbReference>
<keyword evidence="2" id="KW-0472">Membrane</keyword>
<keyword evidence="8" id="KW-1185">Reference proteome</keyword>
<keyword evidence="2" id="KW-0812">Transmembrane</keyword>
<feature type="transmembrane region" description="Helical" evidence="2">
    <location>
        <begin position="20"/>
        <end position="43"/>
    </location>
</feature>
<dbReference type="Pfam" id="PF05593">
    <property type="entry name" value="RHS_repeat"/>
    <property type="match status" value="3"/>
</dbReference>
<dbReference type="InterPro" id="IPR056823">
    <property type="entry name" value="TEN-like_YD-shell"/>
</dbReference>
<dbReference type="EMBL" id="JAHVXZ010000006">
    <property type="protein sequence ID" value="MBW1258094.1"/>
    <property type="molecule type" value="Genomic_DNA"/>
</dbReference>
<name>A0ABS6VFK3_9GAMM</name>
<dbReference type="PANTHER" id="PTHR32305">
    <property type="match status" value="1"/>
</dbReference>
<dbReference type="CDD" id="cd14742">
    <property type="entry name" value="PAAR_RHS"/>
    <property type="match status" value="1"/>
</dbReference>
<dbReference type="Pfam" id="PF20148">
    <property type="entry name" value="DUF6531"/>
    <property type="match status" value="1"/>
</dbReference>
<gene>
    <name evidence="7" type="ORF">KYI95_12985</name>
</gene>
<organism evidence="7 8">
    <name type="scientific">Pantoea allii</name>
    <dbReference type="NCBI Taxonomy" id="574096"/>
    <lineage>
        <taxon>Bacteria</taxon>
        <taxon>Pseudomonadati</taxon>
        <taxon>Pseudomonadota</taxon>
        <taxon>Gammaproteobacteria</taxon>
        <taxon>Enterobacterales</taxon>
        <taxon>Erwiniaceae</taxon>
        <taxon>Pantoea</taxon>
    </lineage>
</organism>
<feature type="domain" description="DUF6531" evidence="4">
    <location>
        <begin position="241"/>
        <end position="315"/>
    </location>
</feature>
<accession>A0ABS6VFK3</accession>
<evidence type="ECO:0000259" key="6">
    <source>
        <dbReference type="Pfam" id="PF25799"/>
    </source>
</evidence>
<dbReference type="Pfam" id="PF25799">
    <property type="entry name" value="prePAAR_I"/>
    <property type="match status" value="1"/>
</dbReference>
<dbReference type="Pfam" id="PF25023">
    <property type="entry name" value="TEN_YD-shell"/>
    <property type="match status" value="1"/>
</dbReference>